<dbReference type="AlphaFoldDB" id="A0AAV3T4N1"/>
<feature type="region of interest" description="Disordered" evidence="1">
    <location>
        <begin position="1"/>
        <end position="21"/>
    </location>
</feature>
<proteinExistence type="predicted"/>
<feature type="compositionally biased region" description="Low complexity" evidence="1">
    <location>
        <begin position="44"/>
        <end position="54"/>
    </location>
</feature>
<accession>A0AAV3T4N1</accession>
<sequence length="114" mass="11877">MSNNRVEELEATVSELESTVRGLTEELVETKERVRLLEAELEPSEGATTGTPATARRDAADADAESESEQGDAPSDEAAPEDVQEAAAEADKGDGDNGEDETDGSGLGDDIIVA</sequence>
<name>A0AAV3T4N1_9EURY</name>
<gene>
    <name evidence="2" type="ORF">GCM10009020_01130</name>
</gene>
<evidence type="ECO:0000256" key="1">
    <source>
        <dbReference type="SAM" id="MobiDB-lite"/>
    </source>
</evidence>
<dbReference type="Pfam" id="PF24362">
    <property type="entry name" value="DUF7518"/>
    <property type="match status" value="1"/>
</dbReference>
<comment type="caution">
    <text evidence="2">The sequence shown here is derived from an EMBL/GenBank/DDBJ whole genome shotgun (WGS) entry which is preliminary data.</text>
</comment>
<evidence type="ECO:0000313" key="2">
    <source>
        <dbReference type="EMBL" id="GAA0660831.1"/>
    </source>
</evidence>
<organism evidence="2 3">
    <name type="scientific">Natronoarchaeum mannanilyticum</name>
    <dbReference type="NCBI Taxonomy" id="926360"/>
    <lineage>
        <taxon>Archaea</taxon>
        <taxon>Methanobacteriati</taxon>
        <taxon>Methanobacteriota</taxon>
        <taxon>Stenosarchaea group</taxon>
        <taxon>Halobacteria</taxon>
        <taxon>Halobacteriales</taxon>
        <taxon>Natronoarchaeaceae</taxon>
    </lineage>
</organism>
<keyword evidence="3" id="KW-1185">Reference proteome</keyword>
<dbReference type="Proteomes" id="UP001500420">
    <property type="component" value="Unassembled WGS sequence"/>
</dbReference>
<dbReference type="RefSeq" id="WP_343771865.1">
    <property type="nucleotide sequence ID" value="NZ_BAAADV010000001.1"/>
</dbReference>
<feature type="region of interest" description="Disordered" evidence="1">
    <location>
        <begin position="36"/>
        <end position="114"/>
    </location>
</feature>
<evidence type="ECO:0000313" key="3">
    <source>
        <dbReference type="Proteomes" id="UP001500420"/>
    </source>
</evidence>
<dbReference type="InterPro" id="IPR055940">
    <property type="entry name" value="DUF7518"/>
</dbReference>
<dbReference type="EMBL" id="BAAADV010000001">
    <property type="protein sequence ID" value="GAA0660831.1"/>
    <property type="molecule type" value="Genomic_DNA"/>
</dbReference>
<evidence type="ECO:0008006" key="4">
    <source>
        <dbReference type="Google" id="ProtNLM"/>
    </source>
</evidence>
<feature type="compositionally biased region" description="Acidic residues" evidence="1">
    <location>
        <begin position="61"/>
        <end position="84"/>
    </location>
</feature>
<protein>
    <recommendedName>
        <fullName evidence="4">Chromosome segregation protein SMC</fullName>
    </recommendedName>
</protein>
<reference evidence="2 3" key="1">
    <citation type="journal article" date="2019" name="Int. J. Syst. Evol. Microbiol.">
        <title>The Global Catalogue of Microorganisms (GCM) 10K type strain sequencing project: providing services to taxonomists for standard genome sequencing and annotation.</title>
        <authorList>
            <consortium name="The Broad Institute Genomics Platform"/>
            <consortium name="The Broad Institute Genome Sequencing Center for Infectious Disease"/>
            <person name="Wu L."/>
            <person name="Ma J."/>
        </authorList>
    </citation>
    <scope>NUCLEOTIDE SEQUENCE [LARGE SCALE GENOMIC DNA]</scope>
    <source>
        <strain evidence="2 3">JCM 16328</strain>
    </source>
</reference>